<name>X0SC69_9ZZZZ</name>
<accession>X0SC69</accession>
<gene>
    <name evidence="1" type="ORF">S01H1_03586</name>
</gene>
<comment type="caution">
    <text evidence="1">The sequence shown here is derived from an EMBL/GenBank/DDBJ whole genome shotgun (WGS) entry which is preliminary data.</text>
</comment>
<protein>
    <submittedName>
        <fullName evidence="1">Uncharacterized protein</fullName>
    </submittedName>
</protein>
<proteinExistence type="predicted"/>
<sequence length="368" mass="37671">MLVGESSISIDPGTSLKVAKAGDTMTGDLIISEAALSVTRSGNINTVATFSQDVQFFGVGLPVVQILSNVQSSLTTTIGLGIYCEGGNNGANAISVTGSPSMLMQLSNASWLMQLRPGGLLFKPLTAVTSTILEIDLAVVTGGGAQFCNWGTSEGEKFVVDSAGNTTIGGAIISPRFGPGLGQNLCLHSEDMTDVVWSKVNVTINGNAGAAPDGALAESDEFSASAANPVLSQSITAITSASKTVTAQGWFKRTNVGGSTLRLTVEDSTASESSADTQIGLFGDENKWQFRTATVAFTGAATGSPVVKIHSVNALTRALMWGVAVSENDGAVAYLPTDGLTHAKAYGLGVNGHLHVASIATPAQIEIT</sequence>
<dbReference type="EMBL" id="BARS01001943">
    <property type="protein sequence ID" value="GAF78663.1"/>
    <property type="molecule type" value="Genomic_DNA"/>
</dbReference>
<evidence type="ECO:0000313" key="1">
    <source>
        <dbReference type="EMBL" id="GAF78663.1"/>
    </source>
</evidence>
<feature type="non-terminal residue" evidence="1">
    <location>
        <position position="368"/>
    </location>
</feature>
<dbReference type="AlphaFoldDB" id="X0SC69"/>
<organism evidence="1">
    <name type="scientific">marine sediment metagenome</name>
    <dbReference type="NCBI Taxonomy" id="412755"/>
    <lineage>
        <taxon>unclassified sequences</taxon>
        <taxon>metagenomes</taxon>
        <taxon>ecological metagenomes</taxon>
    </lineage>
</organism>
<reference evidence="1" key="1">
    <citation type="journal article" date="2014" name="Front. Microbiol.">
        <title>High frequency of phylogenetically diverse reductive dehalogenase-homologous genes in deep subseafloor sedimentary metagenomes.</title>
        <authorList>
            <person name="Kawai M."/>
            <person name="Futagami T."/>
            <person name="Toyoda A."/>
            <person name="Takaki Y."/>
            <person name="Nishi S."/>
            <person name="Hori S."/>
            <person name="Arai W."/>
            <person name="Tsubouchi T."/>
            <person name="Morono Y."/>
            <person name="Uchiyama I."/>
            <person name="Ito T."/>
            <person name="Fujiyama A."/>
            <person name="Inagaki F."/>
            <person name="Takami H."/>
        </authorList>
    </citation>
    <scope>NUCLEOTIDE SEQUENCE</scope>
    <source>
        <strain evidence="1">Expedition CK06-06</strain>
    </source>
</reference>